<dbReference type="PANTHER" id="PTHR37016:SF3">
    <property type="entry name" value="NEUTRAL PROTEASE 2-RELATED"/>
    <property type="match status" value="1"/>
</dbReference>
<comment type="caution">
    <text evidence="10">The sequence shown here is derived from an EMBL/GenBank/DDBJ whole genome shotgun (WGS) entry which is preliminary data.</text>
</comment>
<dbReference type="Proteomes" id="UP000298030">
    <property type="component" value="Unassembled WGS sequence"/>
</dbReference>
<accession>A0A4Y7TJA5</accession>
<keyword evidence="8" id="KW-0732">Signal</keyword>
<comment type="cofactor">
    <cofactor evidence="1">
        <name>Zn(2+)</name>
        <dbReference type="ChEBI" id="CHEBI:29105"/>
    </cofactor>
</comment>
<dbReference type="SUPFAM" id="SSF55486">
    <property type="entry name" value="Metalloproteases ('zincins'), catalytic domain"/>
    <property type="match status" value="1"/>
</dbReference>
<keyword evidence="5" id="KW-0378">Hydrolase</keyword>
<proteinExistence type="inferred from homology"/>
<evidence type="ECO:0000256" key="5">
    <source>
        <dbReference type="ARBA" id="ARBA00022801"/>
    </source>
</evidence>
<organism evidence="10 11">
    <name type="scientific">Coprinellus micaceus</name>
    <name type="common">Glistening ink-cap mushroom</name>
    <name type="synonym">Coprinus micaceus</name>
    <dbReference type="NCBI Taxonomy" id="71717"/>
    <lineage>
        <taxon>Eukaryota</taxon>
        <taxon>Fungi</taxon>
        <taxon>Dikarya</taxon>
        <taxon>Basidiomycota</taxon>
        <taxon>Agaricomycotina</taxon>
        <taxon>Agaricomycetes</taxon>
        <taxon>Agaricomycetidae</taxon>
        <taxon>Agaricales</taxon>
        <taxon>Agaricineae</taxon>
        <taxon>Psathyrellaceae</taxon>
        <taxon>Coprinellus</taxon>
    </lineage>
</organism>
<dbReference type="GO" id="GO:0006508">
    <property type="term" value="P:proteolysis"/>
    <property type="evidence" value="ECO:0007669"/>
    <property type="project" value="UniProtKB-KW"/>
</dbReference>
<evidence type="ECO:0000313" key="11">
    <source>
        <dbReference type="Proteomes" id="UP000298030"/>
    </source>
</evidence>
<feature type="signal peptide" evidence="8">
    <location>
        <begin position="1"/>
        <end position="18"/>
    </location>
</feature>
<dbReference type="CDD" id="cd11306">
    <property type="entry name" value="M35_peptidyl-Lys"/>
    <property type="match status" value="1"/>
</dbReference>
<dbReference type="InterPro" id="IPR050414">
    <property type="entry name" value="Fungal_M35_metalloproteases"/>
</dbReference>
<gene>
    <name evidence="10" type="ORF">FA13DRAFT_74761</name>
</gene>
<keyword evidence="4" id="KW-0479">Metal-binding</keyword>
<dbReference type="EMBL" id="QPFP01000010">
    <property type="protein sequence ID" value="TEB34240.1"/>
    <property type="molecule type" value="Genomic_DNA"/>
</dbReference>
<evidence type="ECO:0000256" key="6">
    <source>
        <dbReference type="ARBA" id="ARBA00022833"/>
    </source>
</evidence>
<keyword evidence="7 10" id="KW-0482">Metalloprotease</keyword>
<dbReference type="InterPro" id="IPR029463">
    <property type="entry name" value="Lys_MEP"/>
</dbReference>
<name>A0A4Y7TJA5_COPMI</name>
<dbReference type="GO" id="GO:0004222">
    <property type="term" value="F:metalloendopeptidase activity"/>
    <property type="evidence" value="ECO:0007669"/>
    <property type="project" value="InterPro"/>
</dbReference>
<dbReference type="OrthoDB" id="412874at2759"/>
<dbReference type="InterPro" id="IPR024079">
    <property type="entry name" value="MetalloPept_cat_dom_sf"/>
</dbReference>
<sequence length="345" mass="36067">MLATTALALLASALSVAGAPSLSLKVEGAASVENIDNFKVNTVITNVGDETLRILNDPNGPLSKLPANTFSITNSEGRPAAFNGIKVKYVPRVAAEVGAFTTLAPGASITVAHDLSAAYNLTATGVDTYEVEPSSLFQIVGTNGEVSSLRASVNKIHRASIKGRLAKVRPTATLERRATYISCSAARQTALVSAASAAQTYALNSKNYLTGISAGTTRYNTWFGTYTSARKSTVQSHFTAISGNTFSSFTYDCSCTDSGTYAYVYANSPGKVYLCGAFWNAPTTGTDSKGGTLVHEASHFTVNGGTDDHVYGQTGAKNLAISNPANAVDNADNHEYFAENNPALA</sequence>
<reference evidence="10 11" key="1">
    <citation type="journal article" date="2019" name="Nat. Ecol. Evol.">
        <title>Megaphylogeny resolves global patterns of mushroom evolution.</title>
        <authorList>
            <person name="Varga T."/>
            <person name="Krizsan K."/>
            <person name="Foldi C."/>
            <person name="Dima B."/>
            <person name="Sanchez-Garcia M."/>
            <person name="Sanchez-Ramirez S."/>
            <person name="Szollosi G.J."/>
            <person name="Szarkandi J.G."/>
            <person name="Papp V."/>
            <person name="Albert L."/>
            <person name="Andreopoulos W."/>
            <person name="Angelini C."/>
            <person name="Antonin V."/>
            <person name="Barry K.W."/>
            <person name="Bougher N.L."/>
            <person name="Buchanan P."/>
            <person name="Buyck B."/>
            <person name="Bense V."/>
            <person name="Catcheside P."/>
            <person name="Chovatia M."/>
            <person name="Cooper J."/>
            <person name="Damon W."/>
            <person name="Desjardin D."/>
            <person name="Finy P."/>
            <person name="Geml J."/>
            <person name="Haridas S."/>
            <person name="Hughes K."/>
            <person name="Justo A."/>
            <person name="Karasinski D."/>
            <person name="Kautmanova I."/>
            <person name="Kiss B."/>
            <person name="Kocsube S."/>
            <person name="Kotiranta H."/>
            <person name="LaButti K.M."/>
            <person name="Lechner B.E."/>
            <person name="Liimatainen K."/>
            <person name="Lipzen A."/>
            <person name="Lukacs Z."/>
            <person name="Mihaltcheva S."/>
            <person name="Morgado L.N."/>
            <person name="Niskanen T."/>
            <person name="Noordeloos M.E."/>
            <person name="Ohm R.A."/>
            <person name="Ortiz-Santana B."/>
            <person name="Ovrebo C."/>
            <person name="Racz N."/>
            <person name="Riley R."/>
            <person name="Savchenko A."/>
            <person name="Shiryaev A."/>
            <person name="Soop K."/>
            <person name="Spirin V."/>
            <person name="Szebenyi C."/>
            <person name="Tomsovsky M."/>
            <person name="Tulloss R.E."/>
            <person name="Uehling J."/>
            <person name="Grigoriev I.V."/>
            <person name="Vagvolgyi C."/>
            <person name="Papp T."/>
            <person name="Martin F.M."/>
            <person name="Miettinen O."/>
            <person name="Hibbett D.S."/>
            <person name="Nagy L.G."/>
        </authorList>
    </citation>
    <scope>NUCLEOTIDE SEQUENCE [LARGE SCALE GENOMIC DNA]</scope>
    <source>
        <strain evidence="10 11">FP101781</strain>
    </source>
</reference>
<feature type="chain" id="PRO_5021303487" evidence="8">
    <location>
        <begin position="19"/>
        <end position="345"/>
    </location>
</feature>
<evidence type="ECO:0000256" key="1">
    <source>
        <dbReference type="ARBA" id="ARBA00001947"/>
    </source>
</evidence>
<dbReference type="Gene3D" id="3.40.390.10">
    <property type="entry name" value="Collagenase (Catalytic Domain)"/>
    <property type="match status" value="1"/>
</dbReference>
<dbReference type="Gene3D" id="2.60.40.2970">
    <property type="match status" value="1"/>
</dbReference>
<keyword evidence="6" id="KW-0862">Zinc</keyword>
<evidence type="ECO:0000256" key="8">
    <source>
        <dbReference type="SAM" id="SignalP"/>
    </source>
</evidence>
<dbReference type="GO" id="GO:0046872">
    <property type="term" value="F:metal ion binding"/>
    <property type="evidence" value="ECO:0007669"/>
    <property type="project" value="UniProtKB-KW"/>
</dbReference>
<feature type="domain" description="Lysine-specific metallo-endopeptidase" evidence="9">
    <location>
        <begin position="207"/>
        <end position="339"/>
    </location>
</feature>
<dbReference type="AlphaFoldDB" id="A0A4Y7TJA5"/>
<dbReference type="Pfam" id="PF14521">
    <property type="entry name" value="Aspzincin_M35"/>
    <property type="match status" value="1"/>
</dbReference>
<evidence type="ECO:0000256" key="2">
    <source>
        <dbReference type="ARBA" id="ARBA00010279"/>
    </source>
</evidence>
<keyword evidence="3 10" id="KW-0645">Protease</keyword>
<keyword evidence="11" id="KW-1185">Reference proteome</keyword>
<evidence type="ECO:0000256" key="4">
    <source>
        <dbReference type="ARBA" id="ARBA00022723"/>
    </source>
</evidence>
<evidence type="ECO:0000256" key="3">
    <source>
        <dbReference type="ARBA" id="ARBA00022670"/>
    </source>
</evidence>
<dbReference type="STRING" id="71717.A0A4Y7TJA5"/>
<comment type="similarity">
    <text evidence="2">Belongs to the peptidase M35 family.</text>
</comment>
<evidence type="ECO:0000313" key="10">
    <source>
        <dbReference type="EMBL" id="TEB34240.1"/>
    </source>
</evidence>
<evidence type="ECO:0000259" key="9">
    <source>
        <dbReference type="SMART" id="SM01351"/>
    </source>
</evidence>
<evidence type="ECO:0000256" key="7">
    <source>
        <dbReference type="ARBA" id="ARBA00023049"/>
    </source>
</evidence>
<dbReference type="SMART" id="SM01351">
    <property type="entry name" value="Aspzincin_M35"/>
    <property type="match status" value="1"/>
</dbReference>
<dbReference type="PANTHER" id="PTHR37016">
    <property type="match status" value="1"/>
</dbReference>
<dbReference type="InterPro" id="IPR034115">
    <property type="entry name" value="M35_peptidyl-Lys"/>
</dbReference>
<protein>
    <submittedName>
        <fullName evidence="10">Deuterolysin M35 metalloprotease</fullName>
    </submittedName>
</protein>